<dbReference type="HOGENOM" id="CLU_1806885_0_0_1"/>
<keyword evidence="2" id="KW-1185">Reference proteome</keyword>
<name>W3WRF1_PESFW</name>
<dbReference type="EMBL" id="KI912117">
    <property type="protein sequence ID" value="ETS76445.1"/>
    <property type="molecule type" value="Genomic_DNA"/>
</dbReference>
<dbReference type="KEGG" id="pfy:PFICI_11832"/>
<sequence length="143" mass="15010">MGEAYLEIGLEVTHECIKLSARQELAIPTCNADGGNVCSWTVNGIDLLVKIPQNRLETLGQGSCDPKDCCLNKVPGLFLVLFFFSAALFGLGDYFDILNNICKAAPFSPSEGDGDGVDVTSVADVAGLELDGIDVPSVADVVG</sequence>
<protein>
    <submittedName>
        <fullName evidence="1">Uncharacterized protein</fullName>
    </submittedName>
</protein>
<proteinExistence type="predicted"/>
<reference evidence="2" key="1">
    <citation type="journal article" date="2015" name="BMC Genomics">
        <title>Genomic and transcriptomic analysis of the endophytic fungus Pestalotiopsis fici reveals its lifestyle and high potential for synthesis of natural products.</title>
        <authorList>
            <person name="Wang X."/>
            <person name="Zhang X."/>
            <person name="Liu L."/>
            <person name="Xiang M."/>
            <person name="Wang W."/>
            <person name="Sun X."/>
            <person name="Che Y."/>
            <person name="Guo L."/>
            <person name="Liu G."/>
            <person name="Guo L."/>
            <person name="Wang C."/>
            <person name="Yin W.B."/>
            <person name="Stadler M."/>
            <person name="Zhang X."/>
            <person name="Liu X."/>
        </authorList>
    </citation>
    <scope>NUCLEOTIDE SEQUENCE [LARGE SCALE GENOMIC DNA]</scope>
    <source>
        <strain evidence="2">W106-1 / CGMCC3.15140</strain>
    </source>
</reference>
<dbReference type="Proteomes" id="UP000030651">
    <property type="component" value="Unassembled WGS sequence"/>
</dbReference>
<gene>
    <name evidence="1" type="ORF">PFICI_11832</name>
</gene>
<evidence type="ECO:0000313" key="1">
    <source>
        <dbReference type="EMBL" id="ETS76445.1"/>
    </source>
</evidence>
<dbReference type="InParanoid" id="W3WRF1"/>
<evidence type="ECO:0000313" key="2">
    <source>
        <dbReference type="Proteomes" id="UP000030651"/>
    </source>
</evidence>
<organism evidence="1 2">
    <name type="scientific">Pestalotiopsis fici (strain W106-1 / CGMCC3.15140)</name>
    <dbReference type="NCBI Taxonomy" id="1229662"/>
    <lineage>
        <taxon>Eukaryota</taxon>
        <taxon>Fungi</taxon>
        <taxon>Dikarya</taxon>
        <taxon>Ascomycota</taxon>
        <taxon>Pezizomycotina</taxon>
        <taxon>Sordariomycetes</taxon>
        <taxon>Xylariomycetidae</taxon>
        <taxon>Amphisphaeriales</taxon>
        <taxon>Sporocadaceae</taxon>
        <taxon>Pestalotiopsis</taxon>
    </lineage>
</organism>
<accession>W3WRF1</accession>
<dbReference type="RefSeq" id="XP_007838604.1">
    <property type="nucleotide sequence ID" value="XM_007840413.1"/>
</dbReference>
<dbReference type="GeneID" id="19276845"/>
<dbReference type="AlphaFoldDB" id="W3WRF1"/>